<protein>
    <submittedName>
        <fullName evidence="2">Uncharacterized protein</fullName>
    </submittedName>
</protein>
<organism evidence="2 3">
    <name type="scientific">Dryococelus australis</name>
    <dbReference type="NCBI Taxonomy" id="614101"/>
    <lineage>
        <taxon>Eukaryota</taxon>
        <taxon>Metazoa</taxon>
        <taxon>Ecdysozoa</taxon>
        <taxon>Arthropoda</taxon>
        <taxon>Hexapoda</taxon>
        <taxon>Insecta</taxon>
        <taxon>Pterygota</taxon>
        <taxon>Neoptera</taxon>
        <taxon>Polyneoptera</taxon>
        <taxon>Phasmatodea</taxon>
        <taxon>Verophasmatodea</taxon>
        <taxon>Anareolatae</taxon>
        <taxon>Phasmatidae</taxon>
        <taxon>Eurycanthinae</taxon>
        <taxon>Dryococelus</taxon>
    </lineage>
</organism>
<comment type="caution">
    <text evidence="2">The sequence shown here is derived from an EMBL/GenBank/DDBJ whole genome shotgun (WGS) entry which is preliminary data.</text>
</comment>
<reference evidence="2 3" key="1">
    <citation type="submission" date="2023-02" db="EMBL/GenBank/DDBJ databases">
        <title>LHISI_Scaffold_Assembly.</title>
        <authorList>
            <person name="Stuart O.P."/>
            <person name="Cleave R."/>
            <person name="Magrath M.J.L."/>
            <person name="Mikheyev A.S."/>
        </authorList>
    </citation>
    <scope>NUCLEOTIDE SEQUENCE [LARGE SCALE GENOMIC DNA]</scope>
    <source>
        <strain evidence="2">Daus_M_001</strain>
        <tissue evidence="2">Leg muscle</tissue>
    </source>
</reference>
<dbReference type="Proteomes" id="UP001159363">
    <property type="component" value="Chromosome 14"/>
</dbReference>
<feature type="region of interest" description="Disordered" evidence="1">
    <location>
        <begin position="137"/>
        <end position="156"/>
    </location>
</feature>
<name>A0ABQ9G5L1_9NEOP</name>
<evidence type="ECO:0000313" key="3">
    <source>
        <dbReference type="Proteomes" id="UP001159363"/>
    </source>
</evidence>
<evidence type="ECO:0000256" key="1">
    <source>
        <dbReference type="SAM" id="MobiDB-lite"/>
    </source>
</evidence>
<feature type="compositionally biased region" description="Polar residues" evidence="1">
    <location>
        <begin position="114"/>
        <end position="124"/>
    </location>
</feature>
<sequence length="407" mass="44229">MVKLQSEKKVEDGGPLDWRRESCRKIAQGAKGKRENPGENPTSPSTIRRCRNPGVNPPGDRTQRSSWGWVIREMLQTLTEADKGTRETPMLPGSGKGEGVLNFTPYRRARSPPTKANQVQSPSRATPGFSHAGIMSGRANGRSQGKTRRPTASSGTISTCENAVTRLGIEPGSPWWEASVADRAATVAPTLYDEVARTGHREAWKIFISKPGGQTVENPVSVLATGWTVRGSRVDALFITWERLCCSKASVLLNQCLGYSRADLRTNLAPPSQVKEREREAERLAKHQPQVAGRRVCRHSLSPAVPSSSNCFLSRGEVARHWLSSQDLTAGIPARAPGLVEACTTTKHGCGYRVISALPPVYRGGHAHTTYSIWETATNHPDVLSEKCGVPPTSTIADIQRAVMSTP</sequence>
<evidence type="ECO:0000313" key="2">
    <source>
        <dbReference type="EMBL" id="KAJ8867745.1"/>
    </source>
</evidence>
<proteinExistence type="predicted"/>
<feature type="region of interest" description="Disordered" evidence="1">
    <location>
        <begin position="1"/>
        <end position="65"/>
    </location>
</feature>
<dbReference type="EMBL" id="JARBHB010000015">
    <property type="protein sequence ID" value="KAJ8867745.1"/>
    <property type="molecule type" value="Genomic_DNA"/>
</dbReference>
<keyword evidence="3" id="KW-1185">Reference proteome</keyword>
<feature type="compositionally biased region" description="Basic and acidic residues" evidence="1">
    <location>
        <begin position="1"/>
        <end position="24"/>
    </location>
</feature>
<gene>
    <name evidence="2" type="ORF">PR048_031548</name>
</gene>
<accession>A0ABQ9G5L1</accession>
<feature type="region of interest" description="Disordered" evidence="1">
    <location>
        <begin position="109"/>
        <end position="131"/>
    </location>
</feature>